<dbReference type="Proteomes" id="UP000443090">
    <property type="component" value="Unassembled WGS sequence"/>
</dbReference>
<dbReference type="OrthoDB" id="4682787at2759"/>
<comment type="subcellular location">
    <subcellularLocation>
        <location evidence="1">Membrane</location>
        <topology evidence="1">Multi-pass membrane protein</topology>
    </subcellularLocation>
</comment>
<keyword evidence="3 6" id="KW-1133">Transmembrane helix</keyword>
<evidence type="ECO:0000256" key="6">
    <source>
        <dbReference type="SAM" id="Phobius"/>
    </source>
</evidence>
<dbReference type="PANTHER" id="PTHR33048:SF96">
    <property type="entry name" value="INTEGRAL MEMBRANE PROTEIN"/>
    <property type="match status" value="1"/>
</dbReference>
<dbReference type="PANTHER" id="PTHR33048">
    <property type="entry name" value="PTH11-LIKE INTEGRAL MEMBRANE PROTEIN (AFU_ORTHOLOGUE AFUA_5G11245)"/>
    <property type="match status" value="1"/>
</dbReference>
<feature type="transmembrane region" description="Helical" evidence="6">
    <location>
        <begin position="6"/>
        <end position="29"/>
    </location>
</feature>
<feature type="transmembrane region" description="Helical" evidence="6">
    <location>
        <begin position="205"/>
        <end position="230"/>
    </location>
</feature>
<dbReference type="GO" id="GO:0016020">
    <property type="term" value="C:membrane"/>
    <property type="evidence" value="ECO:0007669"/>
    <property type="project" value="UniProtKB-SubCell"/>
</dbReference>
<evidence type="ECO:0000256" key="1">
    <source>
        <dbReference type="ARBA" id="ARBA00004141"/>
    </source>
</evidence>
<reference evidence="8 9" key="1">
    <citation type="submission" date="2018-05" db="EMBL/GenBank/DDBJ databases">
        <title>Genome sequencing and assembly of the regulated plant pathogen Lachnellula willkommii and related sister species for the development of diagnostic species identification markers.</title>
        <authorList>
            <person name="Giroux E."/>
            <person name="Bilodeau G."/>
        </authorList>
    </citation>
    <scope>NUCLEOTIDE SEQUENCE [LARGE SCALE GENOMIC DNA]</scope>
    <source>
        <strain evidence="8 9">CBS 160.35</strain>
    </source>
</reference>
<evidence type="ECO:0000256" key="3">
    <source>
        <dbReference type="ARBA" id="ARBA00022989"/>
    </source>
</evidence>
<comment type="similarity">
    <text evidence="5">Belongs to the SAT4 family.</text>
</comment>
<accession>A0A8H8RKR1</accession>
<evidence type="ECO:0000256" key="4">
    <source>
        <dbReference type="ARBA" id="ARBA00023136"/>
    </source>
</evidence>
<feature type="domain" description="Rhodopsin" evidence="7">
    <location>
        <begin position="25"/>
        <end position="266"/>
    </location>
</feature>
<sequence>MQDHAQQLLAVTVILLVAALVTVGLRCFVRIKLVKAFGIDDYLIVVSLLVFATFCCFQLIGIHYGMGSHNRDLTPASIMKALKYQYLCELCYVLDAVIIKLSIGFLLLRIIPESAKVYRYILYVSMSIMSIWTIVIFFYVLFQCRPISYTWDTRSGKGKCISAEQIAEASYSFSAMDIVFDWLFALLPVPMLWNVKMSIQVKVSLFAILGLGIFASIATIVRLQYVVAWADVDDLLYTLAEVLVWTTVETGIGIIAASVATLRPLVGHFRIHGFSNSGSQDRSNRPTVRSGYFQSYDLGYIHNTATAGQTTTTTTHGHTMSDGHTSVESILDHGKGDKGISKRTDVQVSYEVRDLEEGK</sequence>
<feature type="transmembrane region" description="Helical" evidence="6">
    <location>
        <begin position="171"/>
        <end position="193"/>
    </location>
</feature>
<evidence type="ECO:0000259" key="7">
    <source>
        <dbReference type="Pfam" id="PF20684"/>
    </source>
</evidence>
<dbReference type="InterPro" id="IPR052337">
    <property type="entry name" value="SAT4-like"/>
</dbReference>
<feature type="transmembrane region" description="Helical" evidence="6">
    <location>
        <begin position="242"/>
        <end position="262"/>
    </location>
</feature>
<name>A0A8H8RKR1_9HELO</name>
<feature type="transmembrane region" description="Helical" evidence="6">
    <location>
        <begin position="84"/>
        <end position="108"/>
    </location>
</feature>
<keyword evidence="4 6" id="KW-0472">Membrane</keyword>
<keyword evidence="2 6" id="KW-0812">Transmembrane</keyword>
<keyword evidence="9" id="KW-1185">Reference proteome</keyword>
<evidence type="ECO:0000313" key="8">
    <source>
        <dbReference type="EMBL" id="TVY36574.1"/>
    </source>
</evidence>
<dbReference type="AlphaFoldDB" id="A0A8H8RKR1"/>
<evidence type="ECO:0000256" key="2">
    <source>
        <dbReference type="ARBA" id="ARBA00022692"/>
    </source>
</evidence>
<organism evidence="8 9">
    <name type="scientific">Lachnellula occidentalis</name>
    <dbReference type="NCBI Taxonomy" id="215460"/>
    <lineage>
        <taxon>Eukaryota</taxon>
        <taxon>Fungi</taxon>
        <taxon>Dikarya</taxon>
        <taxon>Ascomycota</taxon>
        <taxon>Pezizomycotina</taxon>
        <taxon>Leotiomycetes</taxon>
        <taxon>Helotiales</taxon>
        <taxon>Lachnaceae</taxon>
        <taxon>Lachnellula</taxon>
    </lineage>
</organism>
<comment type="caution">
    <text evidence="8">The sequence shown here is derived from an EMBL/GenBank/DDBJ whole genome shotgun (WGS) entry which is preliminary data.</text>
</comment>
<evidence type="ECO:0000256" key="5">
    <source>
        <dbReference type="ARBA" id="ARBA00038359"/>
    </source>
</evidence>
<protein>
    <recommendedName>
        <fullName evidence="7">Rhodopsin domain-containing protein</fullName>
    </recommendedName>
</protein>
<evidence type="ECO:0000313" key="9">
    <source>
        <dbReference type="Proteomes" id="UP000443090"/>
    </source>
</evidence>
<dbReference type="InterPro" id="IPR049326">
    <property type="entry name" value="Rhodopsin_dom_fungi"/>
</dbReference>
<feature type="transmembrane region" description="Helical" evidence="6">
    <location>
        <begin position="120"/>
        <end position="142"/>
    </location>
</feature>
<proteinExistence type="inferred from homology"/>
<dbReference type="Pfam" id="PF20684">
    <property type="entry name" value="Fung_rhodopsin"/>
    <property type="match status" value="1"/>
</dbReference>
<gene>
    <name evidence="8" type="ORF">LOCC1_G006859</name>
</gene>
<feature type="transmembrane region" description="Helical" evidence="6">
    <location>
        <begin position="41"/>
        <end position="64"/>
    </location>
</feature>
<dbReference type="EMBL" id="QGMI01000813">
    <property type="protein sequence ID" value="TVY36574.1"/>
    <property type="molecule type" value="Genomic_DNA"/>
</dbReference>